<evidence type="ECO:0000259" key="8">
    <source>
        <dbReference type="Pfam" id="PF00881"/>
    </source>
</evidence>
<keyword evidence="4" id="KW-0288">FMN</keyword>
<evidence type="ECO:0000256" key="2">
    <source>
        <dbReference type="ARBA" id="ARBA00007118"/>
    </source>
</evidence>
<dbReference type="InterPro" id="IPR033878">
    <property type="entry name" value="NfsB-like"/>
</dbReference>
<proteinExistence type="inferred from homology"/>
<dbReference type="Gene3D" id="3.40.109.10">
    <property type="entry name" value="NADH Oxidase"/>
    <property type="match status" value="1"/>
</dbReference>
<dbReference type="PANTHER" id="PTHR23026:SF125">
    <property type="entry name" value="OXYGEN-INSENSITIVE NAD(P)H NITROREDUCTASE"/>
    <property type="match status" value="1"/>
</dbReference>
<evidence type="ECO:0000256" key="3">
    <source>
        <dbReference type="ARBA" id="ARBA00022630"/>
    </source>
</evidence>
<dbReference type="InterPro" id="IPR050627">
    <property type="entry name" value="Nitroreductase/BluB"/>
</dbReference>
<gene>
    <name evidence="9" type="ORF">OOZ35_07105</name>
</gene>
<dbReference type="PANTHER" id="PTHR23026">
    <property type="entry name" value="NADPH NITROREDUCTASE"/>
    <property type="match status" value="1"/>
</dbReference>
<evidence type="ECO:0000256" key="7">
    <source>
        <dbReference type="ARBA" id="ARBA00023027"/>
    </source>
</evidence>
<feature type="domain" description="Nitroreductase" evidence="8">
    <location>
        <begin position="8"/>
        <end position="173"/>
    </location>
</feature>
<evidence type="ECO:0000256" key="1">
    <source>
        <dbReference type="ARBA" id="ARBA00001917"/>
    </source>
</evidence>
<dbReference type="Proteomes" id="UP001149142">
    <property type="component" value="Unassembled WGS sequence"/>
</dbReference>
<evidence type="ECO:0000256" key="4">
    <source>
        <dbReference type="ARBA" id="ARBA00022643"/>
    </source>
</evidence>
<accession>A0ABT4RZP4</accession>
<dbReference type="RefSeq" id="WP_106688213.1">
    <property type="nucleotide sequence ID" value="NZ_CAXQEU010000121.1"/>
</dbReference>
<evidence type="ECO:0000313" key="10">
    <source>
        <dbReference type="Proteomes" id="UP001149142"/>
    </source>
</evidence>
<organism evidence="9 10">
    <name type="scientific">Mesoflavibacter profundi</name>
    <dbReference type="NCBI Taxonomy" id="2708110"/>
    <lineage>
        <taxon>Bacteria</taxon>
        <taxon>Pseudomonadati</taxon>
        <taxon>Bacteroidota</taxon>
        <taxon>Flavobacteriia</taxon>
        <taxon>Flavobacteriales</taxon>
        <taxon>Flavobacteriaceae</taxon>
        <taxon>Mesoflavibacter</taxon>
    </lineage>
</organism>
<keyword evidence="3" id="KW-0285">Flavoprotein</keyword>
<dbReference type="Pfam" id="PF00881">
    <property type="entry name" value="Nitroreductase"/>
    <property type="match status" value="1"/>
</dbReference>
<sequence length="199" mass="22761">MSFLTAMQERYTTKMYDASKKIETQKIEELKQILQLSPSSINSQPWKFTFVSDQNTKEKLSKVSWINTEKVINCDTVVVLSRIDNLNTFEQQIEDALPEGAVKYYKEFIKPLPEDQIKSWFDKQVYLSLGVLLSACAAMGIDSTPMEGINPKDYDTILNFKDQATLVAVAIGYRDEEDFNQPSKKPKSRLNLDDVVQTV</sequence>
<reference evidence="9" key="1">
    <citation type="submission" date="2022-11" db="EMBL/GenBank/DDBJ databases">
        <title>Refractory cell wall polysaccharides provide important carbon source for microbial heterotrophs in the hadal ocean.</title>
        <authorList>
            <person name="Zhu X."/>
        </authorList>
    </citation>
    <scope>NUCLEOTIDE SEQUENCE</scope>
    <source>
        <strain evidence="9">MTRN7</strain>
    </source>
</reference>
<comment type="caution">
    <text evidence="9">The sequence shown here is derived from an EMBL/GenBank/DDBJ whole genome shotgun (WGS) entry which is preliminary data.</text>
</comment>
<keyword evidence="7" id="KW-0520">NAD</keyword>
<evidence type="ECO:0000313" key="9">
    <source>
        <dbReference type="EMBL" id="MDA0177257.1"/>
    </source>
</evidence>
<keyword evidence="10" id="KW-1185">Reference proteome</keyword>
<comment type="similarity">
    <text evidence="2">Belongs to the nitroreductase family.</text>
</comment>
<comment type="cofactor">
    <cofactor evidence="1">
        <name>FMN</name>
        <dbReference type="ChEBI" id="CHEBI:58210"/>
    </cofactor>
</comment>
<keyword evidence="6" id="KW-0560">Oxidoreductase</keyword>
<evidence type="ECO:0000256" key="5">
    <source>
        <dbReference type="ARBA" id="ARBA00022857"/>
    </source>
</evidence>
<dbReference type="InterPro" id="IPR029479">
    <property type="entry name" value="Nitroreductase"/>
</dbReference>
<protein>
    <submittedName>
        <fullName evidence="9">Nitroreductase family protein</fullName>
    </submittedName>
</protein>
<name>A0ABT4RZP4_9FLAO</name>
<dbReference type="EMBL" id="JAPFGC010000002">
    <property type="protein sequence ID" value="MDA0177257.1"/>
    <property type="molecule type" value="Genomic_DNA"/>
</dbReference>
<dbReference type="CDD" id="cd02149">
    <property type="entry name" value="NfsB-like"/>
    <property type="match status" value="1"/>
</dbReference>
<evidence type="ECO:0000256" key="6">
    <source>
        <dbReference type="ARBA" id="ARBA00023002"/>
    </source>
</evidence>
<dbReference type="InterPro" id="IPR000415">
    <property type="entry name" value="Nitroreductase-like"/>
</dbReference>
<dbReference type="SUPFAM" id="SSF55469">
    <property type="entry name" value="FMN-dependent nitroreductase-like"/>
    <property type="match status" value="1"/>
</dbReference>
<keyword evidence="5" id="KW-0521">NADP</keyword>